<keyword evidence="2 7" id="KW-0444">Lipid biosynthesis</keyword>
<evidence type="ECO:0000256" key="2">
    <source>
        <dbReference type="ARBA" id="ARBA00022516"/>
    </source>
</evidence>
<keyword evidence="3 7" id="KW-0560">Oxidoreductase</keyword>
<feature type="binding site" evidence="7">
    <location>
        <position position="273"/>
    </location>
    <ligand>
        <name>NADPH</name>
        <dbReference type="ChEBI" id="CHEBI:57783"/>
    </ligand>
</feature>
<evidence type="ECO:0000256" key="4">
    <source>
        <dbReference type="ARBA" id="ARBA00023098"/>
    </source>
</evidence>
<comment type="similarity">
    <text evidence="1 7 8">Belongs to the NAD-dependent glycerol-3-phosphate dehydrogenase family.</text>
</comment>
<feature type="domain" description="Glycerol-3-phosphate dehydrogenase NAD-dependent N-terminal" evidence="10">
    <location>
        <begin position="10"/>
        <end position="148"/>
    </location>
</feature>
<feature type="binding site" evidence="7">
    <location>
        <position position="132"/>
    </location>
    <ligand>
        <name>NADPH</name>
        <dbReference type="ChEBI" id="CHEBI:57783"/>
    </ligand>
</feature>
<dbReference type="Proteomes" id="UP001523401">
    <property type="component" value="Unassembled WGS sequence"/>
</dbReference>
<accession>A0ABT1CE00</accession>
<protein>
    <recommendedName>
        <fullName evidence="7">Glycerol-3-phosphate dehydrogenase [NAD(P)+]</fullName>
        <ecNumber evidence="7">1.1.1.94</ecNumber>
    </recommendedName>
    <alternativeName>
        <fullName evidence="7">NAD(P)(+)-dependent glycerol-3-phosphate dehydrogenase</fullName>
    </alternativeName>
    <alternativeName>
        <fullName evidence="7">NAD(P)H-dependent dihydroxyacetone-phosphate reductase</fullName>
    </alternativeName>
</protein>
<dbReference type="EMBL" id="JAMXQU010000002">
    <property type="protein sequence ID" value="MCO6159079.1"/>
    <property type="molecule type" value="Genomic_DNA"/>
</dbReference>
<gene>
    <name evidence="7" type="primary">gpsA</name>
    <name evidence="12" type="ORF">NF685_03425</name>
</gene>
<comment type="function">
    <text evidence="7">Catalyzes the reduction of the glycolytic intermediate dihydroxyacetone phosphate (DHAP) to sn-glycerol 3-phosphate (G3P), the key precursor for phospholipid synthesis.</text>
</comment>
<evidence type="ECO:0000256" key="9">
    <source>
        <dbReference type="RuleBase" id="RU000439"/>
    </source>
</evidence>
<evidence type="ECO:0000313" key="12">
    <source>
        <dbReference type="EMBL" id="MCO6159079.1"/>
    </source>
</evidence>
<comment type="caution">
    <text evidence="12">The sequence shown here is derived from an EMBL/GenBank/DDBJ whole genome shotgun (WGS) entry which is preliminary data.</text>
</comment>
<dbReference type="NCBIfam" id="NF000940">
    <property type="entry name" value="PRK00094.1-2"/>
    <property type="match status" value="1"/>
</dbReference>
<keyword evidence="4 7" id="KW-0443">Lipid metabolism</keyword>
<organism evidence="12 13">
    <name type="scientific">Asaia lannensis NBRC 102526</name>
    <dbReference type="NCBI Taxonomy" id="1307926"/>
    <lineage>
        <taxon>Bacteria</taxon>
        <taxon>Pseudomonadati</taxon>
        <taxon>Pseudomonadota</taxon>
        <taxon>Alphaproteobacteria</taxon>
        <taxon>Acetobacterales</taxon>
        <taxon>Acetobacteraceae</taxon>
        <taxon>Asaia</taxon>
    </lineage>
</organism>
<evidence type="ECO:0000256" key="3">
    <source>
        <dbReference type="ARBA" id="ARBA00023002"/>
    </source>
</evidence>
<feature type="binding site" evidence="7">
    <location>
        <position position="100"/>
    </location>
    <ligand>
        <name>NADPH</name>
        <dbReference type="ChEBI" id="CHEBI:57783"/>
    </ligand>
</feature>
<dbReference type="Pfam" id="PF01210">
    <property type="entry name" value="NAD_Gly3P_dh_N"/>
    <property type="match status" value="1"/>
</dbReference>
<feature type="binding site" evidence="7">
    <location>
        <position position="247"/>
    </location>
    <ligand>
        <name>sn-glycerol 3-phosphate</name>
        <dbReference type="ChEBI" id="CHEBI:57597"/>
    </ligand>
</feature>
<sequence length="323" mass="33167">MTDHPSSPHIAVIGAGAWGIALACASARAGARVTLWSRSPVPAGCRNLPRLPAVTLPDSIEVTSELPEDADLTLLVVPMQTLRQIAPRLRGHSPLIACCKGLELGTGDLPLDILQQTQPDRPHAVLSGPNFAIEVAMEAPAAATIAAPSLDDAHRYVEQLSSPSFRLYASDDPIGVQIAGAAKNVVAIGAGIAIGAGLGENARAALITRAIVEIGRLAAAMDGRPATISGLSGLGDLILTCTGAGSRNYSLGLELGRGTSLAEILATRSTVAEGVATAPALAERAKALGIAMPITETVSAFLAGEIDLAQARRFLLERPITVE</sequence>
<keyword evidence="7" id="KW-0963">Cytoplasm</keyword>
<feature type="binding site" evidence="7">
    <location>
        <position position="236"/>
    </location>
    <ligand>
        <name>sn-glycerol 3-phosphate</name>
        <dbReference type="ChEBI" id="CHEBI:57597"/>
    </ligand>
</feature>
<evidence type="ECO:0000259" key="10">
    <source>
        <dbReference type="Pfam" id="PF01210"/>
    </source>
</evidence>
<dbReference type="Gene3D" id="3.40.50.720">
    <property type="entry name" value="NAD(P)-binding Rossmann-like Domain"/>
    <property type="match status" value="1"/>
</dbReference>
<feature type="binding site" evidence="7">
    <location>
        <position position="271"/>
    </location>
    <ligand>
        <name>NADPH</name>
        <dbReference type="ChEBI" id="CHEBI:57783"/>
    </ligand>
</feature>
<comment type="subcellular location">
    <subcellularLocation>
        <location evidence="7">Cytoplasm</location>
    </subcellularLocation>
</comment>
<feature type="binding site" evidence="7">
    <location>
        <position position="247"/>
    </location>
    <ligand>
        <name>NADPH</name>
        <dbReference type="ChEBI" id="CHEBI:57783"/>
    </ligand>
</feature>
<keyword evidence="7 8" id="KW-0520">NAD</keyword>
<comment type="catalytic activity">
    <reaction evidence="7">
        <text>sn-glycerol 3-phosphate + NAD(+) = dihydroxyacetone phosphate + NADH + H(+)</text>
        <dbReference type="Rhea" id="RHEA:11092"/>
        <dbReference type="ChEBI" id="CHEBI:15378"/>
        <dbReference type="ChEBI" id="CHEBI:57540"/>
        <dbReference type="ChEBI" id="CHEBI:57597"/>
        <dbReference type="ChEBI" id="CHEBI:57642"/>
        <dbReference type="ChEBI" id="CHEBI:57945"/>
        <dbReference type="EC" id="1.1.1.94"/>
    </reaction>
</comment>
<dbReference type="InterPro" id="IPR011128">
    <property type="entry name" value="G3P_DH_NAD-dep_N"/>
</dbReference>
<feature type="binding site" evidence="7">
    <location>
        <position position="246"/>
    </location>
    <ligand>
        <name>sn-glycerol 3-phosphate</name>
        <dbReference type="ChEBI" id="CHEBI:57597"/>
    </ligand>
</feature>
<keyword evidence="6 7" id="KW-1208">Phospholipid metabolism</keyword>
<keyword evidence="13" id="KW-1185">Reference proteome</keyword>
<feature type="binding site" evidence="7">
    <location>
        <position position="38"/>
    </location>
    <ligand>
        <name>NADPH</name>
        <dbReference type="ChEBI" id="CHEBI:57783"/>
    </ligand>
</feature>
<feature type="binding site" evidence="7">
    <location>
        <position position="18"/>
    </location>
    <ligand>
        <name>NADPH</name>
        <dbReference type="ChEBI" id="CHEBI:57783"/>
    </ligand>
</feature>
<dbReference type="SUPFAM" id="SSF51735">
    <property type="entry name" value="NAD(P)-binding Rossmann-fold domains"/>
    <property type="match status" value="1"/>
</dbReference>
<evidence type="ECO:0000256" key="8">
    <source>
        <dbReference type="RuleBase" id="RU000437"/>
    </source>
</evidence>
<dbReference type="EC" id="1.1.1.94" evidence="7"/>
<dbReference type="Pfam" id="PF07479">
    <property type="entry name" value="NAD_Gly3P_dh_C"/>
    <property type="match status" value="1"/>
</dbReference>
<name>A0ABT1CE00_9PROT</name>
<dbReference type="RefSeq" id="WP_252848606.1">
    <property type="nucleotide sequence ID" value="NZ_BAPW01000012.1"/>
</dbReference>
<evidence type="ECO:0000256" key="6">
    <source>
        <dbReference type="ARBA" id="ARBA00023264"/>
    </source>
</evidence>
<keyword evidence="7" id="KW-0547">Nucleotide-binding</keyword>
<evidence type="ECO:0000313" key="13">
    <source>
        <dbReference type="Proteomes" id="UP001523401"/>
    </source>
</evidence>
<evidence type="ECO:0000259" key="11">
    <source>
        <dbReference type="Pfam" id="PF07479"/>
    </source>
</evidence>
<evidence type="ECO:0000256" key="7">
    <source>
        <dbReference type="HAMAP-Rule" id="MF_00394"/>
    </source>
</evidence>
<comment type="catalytic activity">
    <reaction evidence="7 9">
        <text>sn-glycerol 3-phosphate + NADP(+) = dihydroxyacetone phosphate + NADPH + H(+)</text>
        <dbReference type="Rhea" id="RHEA:11096"/>
        <dbReference type="ChEBI" id="CHEBI:15378"/>
        <dbReference type="ChEBI" id="CHEBI:57597"/>
        <dbReference type="ChEBI" id="CHEBI:57642"/>
        <dbReference type="ChEBI" id="CHEBI:57783"/>
        <dbReference type="ChEBI" id="CHEBI:58349"/>
        <dbReference type="EC" id="1.1.1.94"/>
    </reaction>
</comment>
<dbReference type="PANTHER" id="PTHR11728:SF1">
    <property type="entry name" value="GLYCEROL-3-PHOSPHATE DEHYDROGENASE [NAD(+)] 2, CHLOROPLASTIC"/>
    <property type="match status" value="1"/>
</dbReference>
<evidence type="ECO:0000256" key="1">
    <source>
        <dbReference type="ARBA" id="ARBA00011009"/>
    </source>
</evidence>
<dbReference type="InterPro" id="IPR036291">
    <property type="entry name" value="NAD(P)-bd_dom_sf"/>
</dbReference>
<dbReference type="HAMAP" id="MF_00394">
    <property type="entry name" value="NAD_Glyc3P_dehydrog"/>
    <property type="match status" value="1"/>
</dbReference>
<dbReference type="Gene3D" id="1.10.1040.10">
    <property type="entry name" value="N-(1-d-carboxylethyl)-l-norvaline Dehydrogenase, domain 2"/>
    <property type="match status" value="1"/>
</dbReference>
<evidence type="ECO:0000256" key="5">
    <source>
        <dbReference type="ARBA" id="ARBA00023209"/>
    </source>
</evidence>
<dbReference type="NCBIfam" id="NF000942">
    <property type="entry name" value="PRK00094.1-4"/>
    <property type="match status" value="1"/>
</dbReference>
<dbReference type="SUPFAM" id="SSF48179">
    <property type="entry name" value="6-phosphogluconate dehydrogenase C-terminal domain-like"/>
    <property type="match status" value="1"/>
</dbReference>
<feature type="active site" description="Proton acceptor" evidence="7">
    <location>
        <position position="183"/>
    </location>
</feature>
<dbReference type="InterPro" id="IPR008927">
    <property type="entry name" value="6-PGluconate_DH-like_C_sf"/>
</dbReference>
<feature type="domain" description="Glycerol-3-phosphate dehydrogenase NAD-dependent C-terminal" evidence="11">
    <location>
        <begin position="172"/>
        <end position="311"/>
    </location>
</feature>
<keyword evidence="5 7" id="KW-0594">Phospholipid biosynthesis</keyword>
<dbReference type="InterPro" id="IPR006109">
    <property type="entry name" value="G3P_DH_NAD-dep_C"/>
</dbReference>
<dbReference type="InterPro" id="IPR006168">
    <property type="entry name" value="G3P_DH_NAD-dep"/>
</dbReference>
<proteinExistence type="inferred from homology"/>
<feature type="binding site" evidence="7">
    <location>
        <position position="248"/>
    </location>
    <ligand>
        <name>sn-glycerol 3-phosphate</name>
        <dbReference type="ChEBI" id="CHEBI:57597"/>
    </ligand>
</feature>
<dbReference type="PIRSF" id="PIRSF000114">
    <property type="entry name" value="Glycerol-3-P_dh"/>
    <property type="match status" value="1"/>
</dbReference>
<keyword evidence="7" id="KW-0521">NADP</keyword>
<comment type="caution">
    <text evidence="7">Lacks conserved residue(s) required for the propagation of feature annotation.</text>
</comment>
<dbReference type="PROSITE" id="PS00957">
    <property type="entry name" value="NAD_G3PDH"/>
    <property type="match status" value="1"/>
</dbReference>
<comment type="pathway">
    <text evidence="7">Membrane lipid metabolism; glycerophospholipid metabolism.</text>
</comment>
<dbReference type="PANTHER" id="PTHR11728">
    <property type="entry name" value="GLYCEROL-3-PHOSPHATE DEHYDROGENASE"/>
    <property type="match status" value="1"/>
</dbReference>
<feature type="binding site" evidence="7">
    <location>
        <position position="100"/>
    </location>
    <ligand>
        <name>sn-glycerol 3-phosphate</name>
        <dbReference type="ChEBI" id="CHEBI:57597"/>
    </ligand>
</feature>
<dbReference type="PRINTS" id="PR00077">
    <property type="entry name" value="GPDHDRGNASE"/>
</dbReference>
<feature type="binding site" evidence="7">
    <location>
        <position position="128"/>
    </location>
    <ligand>
        <name>sn-glycerol 3-phosphate</name>
        <dbReference type="ChEBI" id="CHEBI:57597"/>
    </ligand>
</feature>
<reference evidence="12 13" key="1">
    <citation type="submission" date="2022-06" db="EMBL/GenBank/DDBJ databases">
        <title>Whole-genome of Asaia lannensis strain LMG 27011T.</title>
        <authorList>
            <person name="Sombolestani A."/>
        </authorList>
    </citation>
    <scope>NUCLEOTIDE SEQUENCE [LARGE SCALE GENOMIC DNA]</scope>
    <source>
        <strain evidence="12 13">NBRC 102526</strain>
    </source>
</reference>
<dbReference type="InterPro" id="IPR013328">
    <property type="entry name" value="6PGD_dom2"/>
</dbReference>
<feature type="binding site" evidence="7">
    <location>
        <position position="183"/>
    </location>
    <ligand>
        <name>sn-glycerol 3-phosphate</name>
        <dbReference type="ChEBI" id="CHEBI:57597"/>
    </ligand>
</feature>